<comment type="caution">
    <text evidence="1">The sequence shown here is derived from an EMBL/GenBank/DDBJ whole genome shotgun (WGS) entry which is preliminary data.</text>
</comment>
<dbReference type="EMBL" id="JAVRRT010000005">
    <property type="protein sequence ID" value="KAK5172200.1"/>
    <property type="molecule type" value="Genomic_DNA"/>
</dbReference>
<evidence type="ECO:0000313" key="2">
    <source>
        <dbReference type="Proteomes" id="UP001337655"/>
    </source>
</evidence>
<protein>
    <submittedName>
        <fullName evidence="1">Uncharacterized protein</fullName>
    </submittedName>
</protein>
<dbReference type="InterPro" id="IPR053157">
    <property type="entry name" value="Sterol_Uptake_Regulator"/>
</dbReference>
<gene>
    <name evidence="1" type="ORF">LTR77_003838</name>
</gene>
<dbReference type="GO" id="GO:0001228">
    <property type="term" value="F:DNA-binding transcription activator activity, RNA polymerase II-specific"/>
    <property type="evidence" value="ECO:0007669"/>
    <property type="project" value="TreeGrafter"/>
</dbReference>
<reference evidence="1 2" key="1">
    <citation type="submission" date="2023-08" db="EMBL/GenBank/DDBJ databases">
        <title>Black Yeasts Isolated from many extreme environments.</title>
        <authorList>
            <person name="Coleine C."/>
            <person name="Stajich J.E."/>
            <person name="Selbmann L."/>
        </authorList>
    </citation>
    <scope>NUCLEOTIDE SEQUENCE [LARGE SCALE GENOMIC DNA]</scope>
    <source>
        <strain evidence="1 2">CCFEE 5935</strain>
    </source>
</reference>
<accession>A0AAV9PET4</accession>
<dbReference type="AlphaFoldDB" id="A0AAV9PET4"/>
<proteinExistence type="predicted"/>
<dbReference type="RefSeq" id="XP_064661044.1">
    <property type="nucleotide sequence ID" value="XM_064801093.1"/>
</dbReference>
<dbReference type="PANTHER" id="PTHR47784:SF9">
    <property type="entry name" value="ZN(II)2CYS6 TRANSCRIPTION FACTOR (EUROFUNG)"/>
    <property type="match status" value="1"/>
</dbReference>
<organism evidence="1 2">
    <name type="scientific">Saxophila tyrrhenica</name>
    <dbReference type="NCBI Taxonomy" id="1690608"/>
    <lineage>
        <taxon>Eukaryota</taxon>
        <taxon>Fungi</taxon>
        <taxon>Dikarya</taxon>
        <taxon>Ascomycota</taxon>
        <taxon>Pezizomycotina</taxon>
        <taxon>Dothideomycetes</taxon>
        <taxon>Dothideomycetidae</taxon>
        <taxon>Mycosphaerellales</taxon>
        <taxon>Extremaceae</taxon>
        <taxon>Saxophila</taxon>
    </lineage>
</organism>
<evidence type="ECO:0000313" key="1">
    <source>
        <dbReference type="EMBL" id="KAK5172200.1"/>
    </source>
</evidence>
<name>A0AAV9PET4_9PEZI</name>
<dbReference type="GeneID" id="89925184"/>
<dbReference type="Proteomes" id="UP001337655">
    <property type="component" value="Unassembled WGS sequence"/>
</dbReference>
<dbReference type="PANTHER" id="PTHR47784">
    <property type="entry name" value="STEROL UPTAKE CONTROL PROTEIN 2"/>
    <property type="match status" value="1"/>
</dbReference>
<keyword evidence="2" id="KW-1185">Reference proteome</keyword>
<sequence>MSSAQKRHLKYDESLPQRSYCHRRRLLCEYPLPSKPSNNADDAGTDTTAHAYDGNEAIKAKVLEILTQEGVPCPNTPWPSHRRPNALVLIDHFLTPTLTPWIGSALAQITMQAYALRLAMEAPYLLHTILAFFATHLSCLYPSEEKWSVAATMRYSLSLTQYLGRLIEQSLGPGDADAISTAAVLHTMLASIHESRRTKASPSESRFCSAWLLSFQGTQLLLERTELRAALEQGIWADTIAAQSVPEPMLTLQHPELSAINRANLEALRTLQSVIPLTAPQHQHTYAHPLQLLPTLLSLTNTTTCDAVSTFITFISHLPLAYNYLLEAGEPEALLILGFWSALLSRLDV</sequence>